<dbReference type="Pfam" id="PF12833">
    <property type="entry name" value="HTH_18"/>
    <property type="match status" value="1"/>
</dbReference>
<dbReference type="PROSITE" id="PS00041">
    <property type="entry name" value="HTH_ARAC_FAMILY_1"/>
    <property type="match status" value="1"/>
</dbReference>
<accession>A0A6C2TYZ9</accession>
<gene>
    <name evidence="8" type="primary">tmoS_2</name>
    <name evidence="8" type="ORF">PDESU_01363</name>
</gene>
<dbReference type="GO" id="GO:0003700">
    <property type="term" value="F:DNA-binding transcription factor activity"/>
    <property type="evidence" value="ECO:0007669"/>
    <property type="project" value="InterPro"/>
</dbReference>
<dbReference type="CDD" id="cd17574">
    <property type="entry name" value="REC_OmpR"/>
    <property type="match status" value="1"/>
</dbReference>
<protein>
    <submittedName>
        <fullName evidence="8">Sensor histidine kinase TmoS</fullName>
    </submittedName>
</protein>
<sequence>MQNAEEQPKLLIVEDDLDLMTFLVDELEEEYLVCSATNGREGMELACEQMPDLIVTDLMMPVMSGSELCRELKSRSETSHIPVIMLTAKSAVEDQVEGLQVGADDYITKPFVLELLQARIKNLLNSRARLRERFRSELLEDVPTRLDALPDHDFMIRSFRVLEEHSADPEFSADDLAKLLAMSMSTLHRKLKSLTGETPAKLIWNVRLKRAAKLLKESDLRVTEIAFMVGYADSNHFSRQFKQQYGKTPSKFRSGDSTPDD</sequence>
<keyword evidence="9" id="KW-1185">Reference proteome</keyword>
<dbReference type="SUPFAM" id="SSF52172">
    <property type="entry name" value="CheY-like"/>
    <property type="match status" value="1"/>
</dbReference>
<keyword evidence="2" id="KW-0805">Transcription regulation</keyword>
<dbReference type="FunFam" id="3.40.50.2300:FF:000138">
    <property type="entry name" value="Two-component system sensor histidine kinase/response regulator"/>
    <property type="match status" value="1"/>
</dbReference>
<dbReference type="PRINTS" id="PR00032">
    <property type="entry name" value="HTHARAC"/>
</dbReference>
<reference evidence="8 9" key="1">
    <citation type="submission" date="2019-04" db="EMBL/GenBank/DDBJ databases">
        <authorList>
            <person name="Van Vliet M D."/>
        </authorList>
    </citation>
    <scope>NUCLEOTIDE SEQUENCE [LARGE SCALE GENOMIC DNA]</scope>
    <source>
        <strain evidence="8 9">F1</strain>
    </source>
</reference>
<dbReference type="PANTHER" id="PTHR43547">
    <property type="entry name" value="TWO-COMPONENT HISTIDINE KINASE"/>
    <property type="match status" value="1"/>
</dbReference>
<evidence type="ECO:0000259" key="7">
    <source>
        <dbReference type="PROSITE" id="PS50110"/>
    </source>
</evidence>
<evidence type="ECO:0000259" key="6">
    <source>
        <dbReference type="PROSITE" id="PS01124"/>
    </source>
</evidence>
<dbReference type="RefSeq" id="WP_168442035.1">
    <property type="nucleotide sequence ID" value="NZ_CAAHFG010000001.1"/>
</dbReference>
<dbReference type="Gene3D" id="1.10.10.60">
    <property type="entry name" value="Homeodomain-like"/>
    <property type="match status" value="2"/>
</dbReference>
<keyword evidence="4" id="KW-0804">Transcription</keyword>
<dbReference type="SMART" id="SM00448">
    <property type="entry name" value="REC"/>
    <property type="match status" value="1"/>
</dbReference>
<name>A0A6C2TYZ9_PONDE</name>
<dbReference type="InterPro" id="IPR011006">
    <property type="entry name" value="CheY-like_superfamily"/>
</dbReference>
<evidence type="ECO:0000256" key="1">
    <source>
        <dbReference type="ARBA" id="ARBA00022553"/>
    </source>
</evidence>
<organism evidence="8 9">
    <name type="scientific">Pontiella desulfatans</name>
    <dbReference type="NCBI Taxonomy" id="2750659"/>
    <lineage>
        <taxon>Bacteria</taxon>
        <taxon>Pseudomonadati</taxon>
        <taxon>Kiritimatiellota</taxon>
        <taxon>Kiritimatiellia</taxon>
        <taxon>Kiritimatiellales</taxon>
        <taxon>Pontiellaceae</taxon>
        <taxon>Pontiella</taxon>
    </lineage>
</organism>
<evidence type="ECO:0000256" key="3">
    <source>
        <dbReference type="ARBA" id="ARBA00023125"/>
    </source>
</evidence>
<dbReference type="Proteomes" id="UP000366872">
    <property type="component" value="Unassembled WGS sequence"/>
</dbReference>
<dbReference type="Pfam" id="PF00072">
    <property type="entry name" value="Response_reg"/>
    <property type="match status" value="1"/>
</dbReference>
<proteinExistence type="predicted"/>
<dbReference type="InterPro" id="IPR001789">
    <property type="entry name" value="Sig_transdc_resp-reg_receiver"/>
</dbReference>
<keyword evidence="8" id="KW-0808">Transferase</keyword>
<evidence type="ECO:0000256" key="5">
    <source>
        <dbReference type="PROSITE-ProRule" id="PRU00169"/>
    </source>
</evidence>
<dbReference type="InterPro" id="IPR018062">
    <property type="entry name" value="HTH_AraC-typ_CS"/>
</dbReference>
<keyword evidence="8" id="KW-0418">Kinase</keyword>
<dbReference type="PANTHER" id="PTHR43547:SF2">
    <property type="entry name" value="HYBRID SIGNAL TRANSDUCTION HISTIDINE KINASE C"/>
    <property type="match status" value="1"/>
</dbReference>
<dbReference type="AlphaFoldDB" id="A0A6C2TYZ9"/>
<dbReference type="PROSITE" id="PS01124">
    <property type="entry name" value="HTH_ARAC_FAMILY_2"/>
    <property type="match status" value="1"/>
</dbReference>
<dbReference type="EMBL" id="CAAHFG010000001">
    <property type="protein sequence ID" value="VGO12809.1"/>
    <property type="molecule type" value="Genomic_DNA"/>
</dbReference>
<evidence type="ECO:0000313" key="9">
    <source>
        <dbReference type="Proteomes" id="UP000366872"/>
    </source>
</evidence>
<feature type="domain" description="HTH araC/xylS-type" evidence="6">
    <location>
        <begin position="156"/>
        <end position="255"/>
    </location>
</feature>
<evidence type="ECO:0000256" key="2">
    <source>
        <dbReference type="ARBA" id="ARBA00023015"/>
    </source>
</evidence>
<dbReference type="InterPro" id="IPR009057">
    <property type="entry name" value="Homeodomain-like_sf"/>
</dbReference>
<feature type="domain" description="Response regulatory" evidence="7">
    <location>
        <begin position="9"/>
        <end position="124"/>
    </location>
</feature>
<evidence type="ECO:0000256" key="4">
    <source>
        <dbReference type="ARBA" id="ARBA00023163"/>
    </source>
</evidence>
<dbReference type="GO" id="GO:0043565">
    <property type="term" value="F:sequence-specific DNA binding"/>
    <property type="evidence" value="ECO:0007669"/>
    <property type="project" value="InterPro"/>
</dbReference>
<dbReference type="SMART" id="SM00342">
    <property type="entry name" value="HTH_ARAC"/>
    <property type="match status" value="1"/>
</dbReference>
<evidence type="ECO:0000313" key="8">
    <source>
        <dbReference type="EMBL" id="VGO12809.1"/>
    </source>
</evidence>
<dbReference type="GO" id="GO:0000155">
    <property type="term" value="F:phosphorelay sensor kinase activity"/>
    <property type="evidence" value="ECO:0007669"/>
    <property type="project" value="TreeGrafter"/>
</dbReference>
<keyword evidence="1 5" id="KW-0597">Phosphoprotein</keyword>
<dbReference type="Gene3D" id="3.40.50.2300">
    <property type="match status" value="1"/>
</dbReference>
<feature type="modified residue" description="4-aspartylphosphate" evidence="5">
    <location>
        <position position="57"/>
    </location>
</feature>
<keyword evidence="3" id="KW-0238">DNA-binding</keyword>
<dbReference type="InterPro" id="IPR020449">
    <property type="entry name" value="Tscrpt_reg_AraC-type_HTH"/>
</dbReference>
<dbReference type="SUPFAM" id="SSF46689">
    <property type="entry name" value="Homeodomain-like"/>
    <property type="match status" value="1"/>
</dbReference>
<dbReference type="PROSITE" id="PS50110">
    <property type="entry name" value="RESPONSE_REGULATORY"/>
    <property type="match status" value="1"/>
</dbReference>
<dbReference type="InterPro" id="IPR018060">
    <property type="entry name" value="HTH_AraC"/>
</dbReference>